<accession>A0A1H4AYV8</accession>
<evidence type="ECO:0000313" key="1">
    <source>
        <dbReference type="EMBL" id="SEA41095.1"/>
    </source>
</evidence>
<dbReference type="Proteomes" id="UP000198951">
    <property type="component" value="Unassembled WGS sequence"/>
</dbReference>
<name>A0A1H4AYV8_9FLAO</name>
<organism evidence="1 2">
    <name type="scientific">Flavobacterium gillisiae</name>
    <dbReference type="NCBI Taxonomy" id="150146"/>
    <lineage>
        <taxon>Bacteria</taxon>
        <taxon>Pseudomonadati</taxon>
        <taxon>Bacteroidota</taxon>
        <taxon>Flavobacteriia</taxon>
        <taxon>Flavobacteriales</taxon>
        <taxon>Flavobacteriaceae</taxon>
        <taxon>Flavobacterium</taxon>
    </lineage>
</organism>
<dbReference type="GO" id="GO:0015562">
    <property type="term" value="F:efflux transmembrane transporter activity"/>
    <property type="evidence" value="ECO:0007669"/>
    <property type="project" value="InterPro"/>
</dbReference>
<protein>
    <submittedName>
        <fullName evidence="1">Outer membrane protein TolC</fullName>
    </submittedName>
</protein>
<dbReference type="EMBL" id="FNRD01000004">
    <property type="protein sequence ID" value="SEA41095.1"/>
    <property type="molecule type" value="Genomic_DNA"/>
</dbReference>
<gene>
    <name evidence="1" type="ORF">SAMN05443667_104108</name>
</gene>
<dbReference type="SUPFAM" id="SSF56954">
    <property type="entry name" value="Outer membrane efflux proteins (OEP)"/>
    <property type="match status" value="1"/>
</dbReference>
<proteinExistence type="predicted"/>
<reference evidence="2" key="1">
    <citation type="submission" date="2016-10" db="EMBL/GenBank/DDBJ databases">
        <authorList>
            <person name="Varghese N."/>
            <person name="Submissions S."/>
        </authorList>
    </citation>
    <scope>NUCLEOTIDE SEQUENCE [LARGE SCALE GENOMIC DNA]</scope>
    <source>
        <strain evidence="2">DSM 22376</strain>
    </source>
</reference>
<dbReference type="RefSeq" id="WP_091087073.1">
    <property type="nucleotide sequence ID" value="NZ_FNRD01000004.1"/>
</dbReference>
<dbReference type="Gene3D" id="1.20.1600.10">
    <property type="entry name" value="Outer membrane efflux proteins (OEP)"/>
    <property type="match status" value="1"/>
</dbReference>
<sequence length="413" mass="47069">MRILLLFITTLVSFASFSQKREVSFFIEKALLNTALLDDLNNQSSSLSIDSLLYKANLKPQLNANLFANYAPVINNYGYDTAISNGQNVSGLVSFSQKIFGKSQKNNQLGAITLLKDKIDINKKITKNDIAKAIRLQYIVAFSDNNQFLNLQKQFGLLNSELEILKKFTQKSIYKQTDYLLFLSTVKQQELILLQMKYQFENDLGILNYLSGTNEKSTIVLIQPEIELKQIINSQHSIYNQQFEIDSLSIENQKHNIANNYKPSLLLLADAGYNSTLTGQYYKNIGNSVGFNLSIPIYDGNQRKLQITKNKLALETNSAYKKQFERQFKQQQEQLVLKLSQNEMINEQLQTQLKINKTLLDAFNKLLVTGNAIIPDFVIALGNSLSITNAIAQNNTERLLLINELNYWNTNEK</sequence>
<keyword evidence="2" id="KW-1185">Reference proteome</keyword>
<dbReference type="AlphaFoldDB" id="A0A1H4AYV8"/>
<evidence type="ECO:0000313" key="2">
    <source>
        <dbReference type="Proteomes" id="UP000198951"/>
    </source>
</evidence>
<dbReference type="STRING" id="150146.SAMN05443667_104108"/>
<dbReference type="OrthoDB" id="1091220at2"/>